<comment type="caution">
    <text evidence="7">The sequence shown here is derived from an EMBL/GenBank/DDBJ whole genome shotgun (WGS) entry which is preliminary data.</text>
</comment>
<reference evidence="7" key="2">
    <citation type="submission" date="2020-09" db="EMBL/GenBank/DDBJ databases">
        <authorList>
            <person name="Sun Q."/>
            <person name="Ohkuma M."/>
        </authorList>
    </citation>
    <scope>NUCLEOTIDE SEQUENCE</scope>
    <source>
        <strain evidence="7">JCM 4815</strain>
    </source>
</reference>
<dbReference type="GO" id="GO:0000976">
    <property type="term" value="F:transcription cis-regulatory region binding"/>
    <property type="evidence" value="ECO:0007669"/>
    <property type="project" value="TreeGrafter"/>
</dbReference>
<dbReference type="RefSeq" id="WP_189864174.1">
    <property type="nucleotide sequence ID" value="NZ_BMVW01000014.1"/>
</dbReference>
<dbReference type="InterPro" id="IPR036388">
    <property type="entry name" value="WH-like_DNA-bd_sf"/>
</dbReference>
<dbReference type="FunFam" id="1.10.10.10:FF:000001">
    <property type="entry name" value="LysR family transcriptional regulator"/>
    <property type="match status" value="1"/>
</dbReference>
<sequence length="328" mass="35361">MELRQLKVFEAVAEHRTVTDAAVALNLAPSSVSQQIRALETALGVALFVRSSKGMVPTSAGQRLRRWARSLLDTAEQAVRDVRTERLRLRLGALETLAGSHVPVVLTRLAERRPDIDVDVRSDRARQGLFTDVIAGRLDAALLLDAGEDVGGLGFPTPAEPLTFVDLDPVPLALVAAPTHPLAGRAELSPADLDRERLLVNVPECSFWMAGDRILGAGPERVRAGGVTVMRAWAEHGLGISLLPHFAVADSLRAGTLIRLGLPLPDLSLRLVWREDRETLPGLRDILYAAVRPYAHGSLPRGEEDGPGPRAGAVLTSEPDARRADVGY</sequence>
<protein>
    <submittedName>
        <fullName evidence="7">LysR family transcriptional regulator</fullName>
    </submittedName>
</protein>
<feature type="region of interest" description="Disordered" evidence="5">
    <location>
        <begin position="298"/>
        <end position="328"/>
    </location>
</feature>
<dbReference type="PANTHER" id="PTHR30126:SF39">
    <property type="entry name" value="HTH-TYPE TRANSCRIPTIONAL REGULATOR CYSL"/>
    <property type="match status" value="1"/>
</dbReference>
<dbReference type="Pfam" id="PF03466">
    <property type="entry name" value="LysR_substrate"/>
    <property type="match status" value="1"/>
</dbReference>
<gene>
    <name evidence="7" type="ORF">GCM10010365_58120</name>
</gene>
<keyword evidence="4" id="KW-0804">Transcription</keyword>
<reference evidence="7" key="1">
    <citation type="journal article" date="2014" name="Int. J. Syst. Evol. Microbiol.">
        <title>Complete genome sequence of Corynebacterium casei LMG S-19264T (=DSM 44701T), isolated from a smear-ripened cheese.</title>
        <authorList>
            <consortium name="US DOE Joint Genome Institute (JGI-PGF)"/>
            <person name="Walter F."/>
            <person name="Albersmeier A."/>
            <person name="Kalinowski J."/>
            <person name="Ruckert C."/>
        </authorList>
    </citation>
    <scope>NUCLEOTIDE SEQUENCE</scope>
    <source>
        <strain evidence="7">JCM 4815</strain>
    </source>
</reference>
<evidence type="ECO:0000313" key="8">
    <source>
        <dbReference type="Proteomes" id="UP000622166"/>
    </source>
</evidence>
<feature type="compositionally biased region" description="Basic and acidic residues" evidence="5">
    <location>
        <begin position="319"/>
        <end position="328"/>
    </location>
</feature>
<dbReference type="InterPro" id="IPR036390">
    <property type="entry name" value="WH_DNA-bd_sf"/>
</dbReference>
<dbReference type="InterPro" id="IPR000847">
    <property type="entry name" value="LysR_HTH_N"/>
</dbReference>
<dbReference type="Pfam" id="PF00126">
    <property type="entry name" value="HTH_1"/>
    <property type="match status" value="1"/>
</dbReference>
<keyword evidence="8" id="KW-1185">Reference proteome</keyword>
<keyword evidence="2" id="KW-0805">Transcription regulation</keyword>
<evidence type="ECO:0000256" key="2">
    <source>
        <dbReference type="ARBA" id="ARBA00023015"/>
    </source>
</evidence>
<dbReference type="Proteomes" id="UP000622166">
    <property type="component" value="Unassembled WGS sequence"/>
</dbReference>
<dbReference type="SUPFAM" id="SSF53850">
    <property type="entry name" value="Periplasmic binding protein-like II"/>
    <property type="match status" value="1"/>
</dbReference>
<dbReference type="GO" id="GO:0003700">
    <property type="term" value="F:DNA-binding transcription factor activity"/>
    <property type="evidence" value="ECO:0007669"/>
    <property type="project" value="InterPro"/>
</dbReference>
<organism evidence="7 8">
    <name type="scientific">Streptomyces poonensis</name>
    <dbReference type="NCBI Taxonomy" id="68255"/>
    <lineage>
        <taxon>Bacteria</taxon>
        <taxon>Bacillati</taxon>
        <taxon>Actinomycetota</taxon>
        <taxon>Actinomycetes</taxon>
        <taxon>Kitasatosporales</taxon>
        <taxon>Streptomycetaceae</taxon>
        <taxon>Streptomyces</taxon>
    </lineage>
</organism>
<name>A0A918Q407_9ACTN</name>
<dbReference type="PANTHER" id="PTHR30126">
    <property type="entry name" value="HTH-TYPE TRANSCRIPTIONAL REGULATOR"/>
    <property type="match status" value="1"/>
</dbReference>
<keyword evidence="3" id="KW-0238">DNA-binding</keyword>
<dbReference type="SUPFAM" id="SSF46785">
    <property type="entry name" value="Winged helix' DNA-binding domain"/>
    <property type="match status" value="1"/>
</dbReference>
<dbReference type="Gene3D" id="3.40.190.10">
    <property type="entry name" value="Periplasmic binding protein-like II"/>
    <property type="match status" value="2"/>
</dbReference>
<evidence type="ECO:0000259" key="6">
    <source>
        <dbReference type="PROSITE" id="PS50931"/>
    </source>
</evidence>
<evidence type="ECO:0000256" key="4">
    <source>
        <dbReference type="ARBA" id="ARBA00023163"/>
    </source>
</evidence>
<evidence type="ECO:0000256" key="3">
    <source>
        <dbReference type="ARBA" id="ARBA00023125"/>
    </source>
</evidence>
<evidence type="ECO:0000313" key="7">
    <source>
        <dbReference type="EMBL" id="GGZ30026.1"/>
    </source>
</evidence>
<dbReference type="EMBL" id="BMVW01000014">
    <property type="protein sequence ID" value="GGZ30026.1"/>
    <property type="molecule type" value="Genomic_DNA"/>
</dbReference>
<dbReference type="PRINTS" id="PR00039">
    <property type="entry name" value="HTHLYSR"/>
</dbReference>
<dbReference type="InterPro" id="IPR005119">
    <property type="entry name" value="LysR_subst-bd"/>
</dbReference>
<dbReference type="CDD" id="cd05466">
    <property type="entry name" value="PBP2_LTTR_substrate"/>
    <property type="match status" value="1"/>
</dbReference>
<evidence type="ECO:0000256" key="5">
    <source>
        <dbReference type="SAM" id="MobiDB-lite"/>
    </source>
</evidence>
<proteinExistence type="inferred from homology"/>
<dbReference type="AlphaFoldDB" id="A0A918Q407"/>
<evidence type="ECO:0000256" key="1">
    <source>
        <dbReference type="ARBA" id="ARBA00009437"/>
    </source>
</evidence>
<comment type="similarity">
    <text evidence="1">Belongs to the LysR transcriptional regulatory family.</text>
</comment>
<dbReference type="PROSITE" id="PS50931">
    <property type="entry name" value="HTH_LYSR"/>
    <property type="match status" value="1"/>
</dbReference>
<feature type="domain" description="HTH lysR-type" evidence="6">
    <location>
        <begin position="1"/>
        <end position="58"/>
    </location>
</feature>
<dbReference type="Gene3D" id="1.10.10.10">
    <property type="entry name" value="Winged helix-like DNA-binding domain superfamily/Winged helix DNA-binding domain"/>
    <property type="match status" value="1"/>
</dbReference>
<accession>A0A918Q407</accession>